<dbReference type="PANTHER" id="PTHR23073">
    <property type="entry name" value="26S PROTEASOME REGULATORY SUBUNIT"/>
    <property type="match status" value="1"/>
</dbReference>
<sequence length="451" mass="52001">MLYNADRASTSSHALETAMNNLQQIIVRRMEAHFSQQHFHFEKWIRETFKGNLLLKDVTSHVPQLKTEAEWIILVLALVPHIHPNFFESIIAEHLPAGGDFPEFGGVKGTNHRGMLPTGETAQFIIGGQDMEKRLAVQTLFEEEHFFYQNDIIWLEQVREGEPLMSGRIILSPEWVNFLLTGTEIKPRFSPDFPAKLVSTKMTWDDLVLHPFTTEQIEDIKRWFKHHHELDADPNLSRKINTGYRVLFHGPPGTGKTLTAALMGKEFDKDVYRVDLSQIVSKYIGETEKNLGKIFDRAEHKDWILFFDEADALFGKRTNVQSSHDKYANQEVAFLLQRVEDFSGLLILASNYKANMDDAFLRRFHSIVHFPMPNAQERLRLWKQSLPVSIKLNDNINLKQLSEAHEISGASILNIVQYAALKALSRDDKTLYHEDLLNGVKKELRKEEKSM</sequence>
<dbReference type="EMBL" id="JAHSPG010000018">
    <property type="protein sequence ID" value="MBV4360534.1"/>
    <property type="molecule type" value="Genomic_DNA"/>
</dbReference>
<dbReference type="InterPro" id="IPR003593">
    <property type="entry name" value="AAA+_ATPase"/>
</dbReference>
<accession>A0A9E2SEW2</accession>
<feature type="domain" description="AAA+ ATPase" evidence="4">
    <location>
        <begin position="242"/>
        <end position="374"/>
    </location>
</feature>
<comment type="caution">
    <text evidence="5">The sequence shown here is derived from an EMBL/GenBank/DDBJ whole genome shotgun (WGS) entry which is preliminary data.</text>
</comment>
<evidence type="ECO:0000256" key="1">
    <source>
        <dbReference type="ARBA" id="ARBA00006914"/>
    </source>
</evidence>
<dbReference type="InterPro" id="IPR003959">
    <property type="entry name" value="ATPase_AAA_core"/>
</dbReference>
<dbReference type="Pfam" id="PF00004">
    <property type="entry name" value="AAA"/>
    <property type="match status" value="1"/>
</dbReference>
<dbReference type="GO" id="GO:0016887">
    <property type="term" value="F:ATP hydrolysis activity"/>
    <property type="evidence" value="ECO:0007669"/>
    <property type="project" value="InterPro"/>
</dbReference>
<evidence type="ECO:0000313" key="6">
    <source>
        <dbReference type="Proteomes" id="UP000812270"/>
    </source>
</evidence>
<dbReference type="RefSeq" id="WP_217795007.1">
    <property type="nucleotide sequence ID" value="NZ_JAHSPG010000018.1"/>
</dbReference>
<dbReference type="GO" id="GO:0005524">
    <property type="term" value="F:ATP binding"/>
    <property type="evidence" value="ECO:0007669"/>
    <property type="project" value="UniProtKB-KW"/>
</dbReference>
<dbReference type="AlphaFoldDB" id="A0A9E2SEW2"/>
<dbReference type="SMART" id="SM00382">
    <property type="entry name" value="AAA"/>
    <property type="match status" value="1"/>
</dbReference>
<evidence type="ECO:0000313" key="5">
    <source>
        <dbReference type="EMBL" id="MBV4360534.1"/>
    </source>
</evidence>
<reference evidence="5" key="1">
    <citation type="submission" date="2021-06" db="EMBL/GenBank/DDBJ databases">
        <authorList>
            <person name="Huq M.A."/>
        </authorList>
    </citation>
    <scope>NUCLEOTIDE SEQUENCE</scope>
    <source>
        <strain evidence="5">MAH-26</strain>
    </source>
</reference>
<organism evidence="5 6">
    <name type="scientific">Pinibacter aurantiacus</name>
    <dbReference type="NCBI Taxonomy" id="2851599"/>
    <lineage>
        <taxon>Bacteria</taxon>
        <taxon>Pseudomonadati</taxon>
        <taxon>Bacteroidota</taxon>
        <taxon>Chitinophagia</taxon>
        <taxon>Chitinophagales</taxon>
        <taxon>Chitinophagaceae</taxon>
        <taxon>Pinibacter</taxon>
    </lineage>
</organism>
<keyword evidence="2" id="KW-0547">Nucleotide-binding</keyword>
<name>A0A9E2SEW2_9BACT</name>
<comment type="similarity">
    <text evidence="1">Belongs to the AAA ATPase family.</text>
</comment>
<dbReference type="InterPro" id="IPR050221">
    <property type="entry name" value="26S_Proteasome_ATPase"/>
</dbReference>
<dbReference type="CDD" id="cd19481">
    <property type="entry name" value="RecA-like_protease"/>
    <property type="match status" value="1"/>
</dbReference>
<keyword evidence="6" id="KW-1185">Reference proteome</keyword>
<evidence type="ECO:0000259" key="4">
    <source>
        <dbReference type="SMART" id="SM00382"/>
    </source>
</evidence>
<evidence type="ECO:0000256" key="2">
    <source>
        <dbReference type="ARBA" id="ARBA00022741"/>
    </source>
</evidence>
<evidence type="ECO:0000256" key="3">
    <source>
        <dbReference type="ARBA" id="ARBA00022840"/>
    </source>
</evidence>
<protein>
    <submittedName>
        <fullName evidence="5">ATP-binding protein</fullName>
    </submittedName>
</protein>
<dbReference type="Proteomes" id="UP000812270">
    <property type="component" value="Unassembled WGS sequence"/>
</dbReference>
<proteinExistence type="inferred from homology"/>
<gene>
    <name evidence="5" type="ORF">KTO63_25445</name>
</gene>
<keyword evidence="3 5" id="KW-0067">ATP-binding</keyword>